<evidence type="ECO:0000313" key="1">
    <source>
        <dbReference type="EMBL" id="KAF2887995.1"/>
    </source>
</evidence>
<dbReference type="Proteomes" id="UP000801492">
    <property type="component" value="Unassembled WGS sequence"/>
</dbReference>
<dbReference type="EMBL" id="VTPC01080639">
    <property type="protein sequence ID" value="KAF2887995.1"/>
    <property type="molecule type" value="Genomic_DNA"/>
</dbReference>
<gene>
    <name evidence="1" type="ORF">ILUMI_18177</name>
</gene>
<keyword evidence="2" id="KW-1185">Reference proteome</keyword>
<accession>A0A8K0CQR0</accession>
<protein>
    <submittedName>
        <fullName evidence="1">Uncharacterized protein</fullName>
    </submittedName>
</protein>
<sequence length="77" mass="8585">MKITHQTVKLEKEDFACIENESYKENDCNNCDCGYGELECSRISCSNDGVICKAKGDDGSVTTVDDGYAWNEDCNRC</sequence>
<proteinExistence type="predicted"/>
<evidence type="ECO:0000313" key="2">
    <source>
        <dbReference type="Proteomes" id="UP000801492"/>
    </source>
</evidence>
<comment type="caution">
    <text evidence="1">The sequence shown here is derived from an EMBL/GenBank/DDBJ whole genome shotgun (WGS) entry which is preliminary data.</text>
</comment>
<reference evidence="1" key="1">
    <citation type="submission" date="2019-08" db="EMBL/GenBank/DDBJ databases">
        <title>The genome of the North American firefly Photinus pyralis.</title>
        <authorList>
            <consortium name="Photinus pyralis genome working group"/>
            <person name="Fallon T.R."/>
            <person name="Sander Lower S.E."/>
            <person name="Weng J.-K."/>
        </authorList>
    </citation>
    <scope>NUCLEOTIDE SEQUENCE</scope>
    <source>
        <strain evidence="1">TRF0915ILg1</strain>
        <tissue evidence="1">Whole body</tissue>
    </source>
</reference>
<organism evidence="1 2">
    <name type="scientific">Ignelater luminosus</name>
    <name type="common">Cucubano</name>
    <name type="synonym">Pyrophorus luminosus</name>
    <dbReference type="NCBI Taxonomy" id="2038154"/>
    <lineage>
        <taxon>Eukaryota</taxon>
        <taxon>Metazoa</taxon>
        <taxon>Ecdysozoa</taxon>
        <taxon>Arthropoda</taxon>
        <taxon>Hexapoda</taxon>
        <taxon>Insecta</taxon>
        <taxon>Pterygota</taxon>
        <taxon>Neoptera</taxon>
        <taxon>Endopterygota</taxon>
        <taxon>Coleoptera</taxon>
        <taxon>Polyphaga</taxon>
        <taxon>Elateriformia</taxon>
        <taxon>Elateroidea</taxon>
        <taxon>Elateridae</taxon>
        <taxon>Agrypninae</taxon>
        <taxon>Pyrophorini</taxon>
        <taxon>Ignelater</taxon>
    </lineage>
</organism>
<name>A0A8K0CQR0_IGNLU</name>
<dbReference type="AlphaFoldDB" id="A0A8K0CQR0"/>